<name>A0A8W8KMN9_MAGGI</name>
<sequence>MSQRRQFVQPELSDDDGSSYDPGSHNPSSSKSKTWTKSTQTPITSFGFWNDQKILILIVVFILCQIVAVIYLKSSLENNITNLKSCQKRIANSDESLSCSDCMCIATDGFSSKEFLDIVEKQKEGEENYKKLKNELSEYKEKVIELEGKLSKYENPNKDFKELFDNNWSERKDILINEINEKETSLQKSLMDKVEEEVQSKSEYIQSQLNQQSGDITKTKDKIKIVDELVTKLEDEVKQNKNQSKTLMDEYQSLEKKQSKTEKKLESVEKELQGIGGHLDHASSEISEINCMCIATDGFSSKEFLDIVEKQKEGEENYKKLKNELSEYKEKVIELEGKLSKYENPNKDFKELFDNNWSERKDILINEINEKETSLQKSLMDKVEEEVQSKSQQIQSQLNQQSGDITKTKDEIKIVDELVTKLEDEVKQNKNQSKTLMDEYQSLEKKQSKTEKKLESVEKELQGIGGHLDHASSEISEIILYIIVFLLVVVIAIILAAPKFMPYRQPQPAERTVSLGESHPKQRVGGQEMSQAAIYATLSSKKCKRGISVISFHSATQKFHQNLLKMVSRPQALPMQSYLIENQVNLSEVIPHLVTIIFVDFNERNIILENPEIEVGDHRRFTTEIFLELGCDVFVIYCKDRGSQTLPPNQLYNTKLHSINQHATLVKLKKKNRVFSVYESLHPQQAELLEDRIKQL</sequence>
<evidence type="ECO:0000313" key="6">
    <source>
        <dbReference type="Proteomes" id="UP000005408"/>
    </source>
</evidence>
<organism evidence="5 6">
    <name type="scientific">Magallana gigas</name>
    <name type="common">Pacific oyster</name>
    <name type="synonym">Crassostrea gigas</name>
    <dbReference type="NCBI Taxonomy" id="29159"/>
    <lineage>
        <taxon>Eukaryota</taxon>
        <taxon>Metazoa</taxon>
        <taxon>Spiralia</taxon>
        <taxon>Lophotrochozoa</taxon>
        <taxon>Mollusca</taxon>
        <taxon>Bivalvia</taxon>
        <taxon>Autobranchia</taxon>
        <taxon>Pteriomorphia</taxon>
        <taxon>Ostreida</taxon>
        <taxon>Ostreoidea</taxon>
        <taxon>Ostreidae</taxon>
        <taxon>Magallana</taxon>
    </lineage>
</organism>
<evidence type="ECO:0000256" key="1">
    <source>
        <dbReference type="ARBA" id="ARBA00023054"/>
    </source>
</evidence>
<feature type="coiled-coil region" evidence="2">
    <location>
        <begin position="380"/>
        <end position="460"/>
    </location>
</feature>
<accession>A0A8W8KMN9</accession>
<keyword evidence="6" id="KW-1185">Reference proteome</keyword>
<keyword evidence="4" id="KW-1133">Transmembrane helix</keyword>
<feature type="coiled-coil region" evidence="2">
    <location>
        <begin position="311"/>
        <end position="338"/>
    </location>
</feature>
<feature type="coiled-coil region" evidence="2">
    <location>
        <begin position="122"/>
        <end position="149"/>
    </location>
</feature>
<feature type="region of interest" description="Disordered" evidence="3">
    <location>
        <begin position="1"/>
        <end position="36"/>
    </location>
</feature>
<dbReference type="EnsemblMetazoa" id="G24556.1">
    <property type="protein sequence ID" value="G24556.1:cds"/>
    <property type="gene ID" value="G24556"/>
</dbReference>
<keyword evidence="4" id="KW-0472">Membrane</keyword>
<evidence type="ECO:0000313" key="5">
    <source>
        <dbReference type="EnsemblMetazoa" id="G24556.1:cds"/>
    </source>
</evidence>
<dbReference type="AlphaFoldDB" id="A0A8W8KMN9"/>
<feature type="transmembrane region" description="Helical" evidence="4">
    <location>
        <begin position="54"/>
        <end position="72"/>
    </location>
</feature>
<keyword evidence="1 2" id="KW-0175">Coiled coil</keyword>
<evidence type="ECO:0000256" key="4">
    <source>
        <dbReference type="SAM" id="Phobius"/>
    </source>
</evidence>
<keyword evidence="4" id="KW-0812">Transmembrane</keyword>
<dbReference type="PANTHER" id="PTHR32083">
    <property type="entry name" value="CILIA AND FLAGELLA-ASSOCIATED PROTEIN 58-RELATED"/>
    <property type="match status" value="1"/>
</dbReference>
<protein>
    <submittedName>
        <fullName evidence="5">Uncharacterized protein</fullName>
    </submittedName>
</protein>
<feature type="compositionally biased region" description="Low complexity" evidence="3">
    <location>
        <begin position="19"/>
        <end position="36"/>
    </location>
</feature>
<evidence type="ECO:0000256" key="2">
    <source>
        <dbReference type="SAM" id="Coils"/>
    </source>
</evidence>
<reference evidence="5" key="1">
    <citation type="submission" date="2022-08" db="UniProtKB">
        <authorList>
            <consortium name="EnsemblMetazoa"/>
        </authorList>
    </citation>
    <scope>IDENTIFICATION</scope>
    <source>
        <strain evidence="5">05x7-T-G4-1.051#20</strain>
    </source>
</reference>
<evidence type="ECO:0000256" key="3">
    <source>
        <dbReference type="SAM" id="MobiDB-lite"/>
    </source>
</evidence>
<feature type="coiled-coil region" evidence="2">
    <location>
        <begin position="216"/>
        <end position="271"/>
    </location>
</feature>
<proteinExistence type="predicted"/>
<feature type="transmembrane region" description="Helical" evidence="4">
    <location>
        <begin position="478"/>
        <end position="497"/>
    </location>
</feature>
<dbReference type="Proteomes" id="UP000005408">
    <property type="component" value="Unassembled WGS sequence"/>
</dbReference>